<keyword evidence="12" id="KW-1185">Reference proteome</keyword>
<keyword evidence="11" id="KW-0969">Cilium</keyword>
<evidence type="ECO:0000256" key="9">
    <source>
        <dbReference type="SAM" id="MobiDB-lite"/>
    </source>
</evidence>
<evidence type="ECO:0000256" key="8">
    <source>
        <dbReference type="ARBA" id="ARBA00030117"/>
    </source>
</evidence>
<sequence>MAIEINSLSRGALQNAVESTSANRTSASTASGTRSAASAQGDSVSLTQSATQLQSLEQKISQMPVVDAQQVESVQRAMATGSFNIDPEKSAENLLFMERALP</sequence>
<dbReference type="Pfam" id="PF04316">
    <property type="entry name" value="FlgM"/>
    <property type="match status" value="1"/>
</dbReference>
<dbReference type="InterPro" id="IPR007412">
    <property type="entry name" value="FlgM"/>
</dbReference>
<evidence type="ECO:0000256" key="4">
    <source>
        <dbReference type="ARBA" id="ARBA00022795"/>
    </source>
</evidence>
<keyword evidence="3" id="KW-0678">Repressor</keyword>
<feature type="region of interest" description="Disordered" evidence="9">
    <location>
        <begin position="14"/>
        <end position="44"/>
    </location>
</feature>
<evidence type="ECO:0000256" key="5">
    <source>
        <dbReference type="ARBA" id="ARBA00023015"/>
    </source>
</evidence>
<keyword evidence="11" id="KW-0282">Flagellum</keyword>
<dbReference type="GO" id="GO:0045892">
    <property type="term" value="P:negative regulation of DNA-templated transcription"/>
    <property type="evidence" value="ECO:0007669"/>
    <property type="project" value="InterPro"/>
</dbReference>
<dbReference type="NCBIfam" id="TIGR03824">
    <property type="entry name" value="FlgM_jcvi"/>
    <property type="match status" value="1"/>
</dbReference>
<dbReference type="Proteomes" id="UP000254771">
    <property type="component" value="Unassembled WGS sequence"/>
</dbReference>
<dbReference type="EMBL" id="QFXE01000014">
    <property type="protein sequence ID" value="RDH85093.1"/>
    <property type="molecule type" value="Genomic_DNA"/>
</dbReference>
<evidence type="ECO:0000256" key="2">
    <source>
        <dbReference type="ARBA" id="ARBA00017823"/>
    </source>
</evidence>
<comment type="similarity">
    <text evidence="1">Belongs to the FlgM family.</text>
</comment>
<comment type="caution">
    <text evidence="11">The sequence shown here is derived from an EMBL/GenBank/DDBJ whole genome shotgun (WGS) entry which is preliminary data.</text>
</comment>
<keyword evidence="4" id="KW-1005">Bacterial flagellum biogenesis</keyword>
<evidence type="ECO:0000313" key="12">
    <source>
        <dbReference type="Proteomes" id="UP000254771"/>
    </source>
</evidence>
<comment type="function">
    <text evidence="7">Responsible for the coupling of flagellin expression to flagellar assembly by preventing expression of the flagellin genes when a component of the middle class of proteins is defective. It negatively regulates flagellar genes by inhibiting the activity of FliA by directly binding to FliA.</text>
</comment>
<proteinExistence type="inferred from homology"/>
<name>A0A370DJR2_9GAMM</name>
<feature type="domain" description="Anti-sigma-28 factor FlgM C-terminal" evidence="10">
    <location>
        <begin position="42"/>
        <end position="95"/>
    </location>
</feature>
<keyword evidence="11" id="KW-0966">Cell projection</keyword>
<dbReference type="InterPro" id="IPR035890">
    <property type="entry name" value="Anti-sigma-28_factor_FlgM_sf"/>
</dbReference>
<evidence type="ECO:0000256" key="6">
    <source>
        <dbReference type="ARBA" id="ARBA00023163"/>
    </source>
</evidence>
<gene>
    <name evidence="11" type="primary">flgM</name>
    <name evidence="11" type="ORF">DIZ78_11790</name>
</gene>
<protein>
    <recommendedName>
        <fullName evidence="2">Negative regulator of flagellin synthesis</fullName>
    </recommendedName>
    <alternativeName>
        <fullName evidence="8">Anti-sigma-28 factor</fullName>
    </alternativeName>
</protein>
<dbReference type="AlphaFoldDB" id="A0A370DJR2"/>
<keyword evidence="6" id="KW-0804">Transcription</keyword>
<evidence type="ECO:0000259" key="10">
    <source>
        <dbReference type="Pfam" id="PF04316"/>
    </source>
</evidence>
<dbReference type="GO" id="GO:0044781">
    <property type="term" value="P:bacterial-type flagellum organization"/>
    <property type="evidence" value="ECO:0007669"/>
    <property type="project" value="UniProtKB-KW"/>
</dbReference>
<evidence type="ECO:0000256" key="3">
    <source>
        <dbReference type="ARBA" id="ARBA00022491"/>
    </source>
</evidence>
<feature type="compositionally biased region" description="Low complexity" evidence="9">
    <location>
        <begin position="19"/>
        <end position="39"/>
    </location>
</feature>
<dbReference type="SUPFAM" id="SSF101498">
    <property type="entry name" value="Anti-sigma factor FlgM"/>
    <property type="match status" value="1"/>
</dbReference>
<reference evidence="11 12" key="1">
    <citation type="journal article" date="2018" name="ISME J.">
        <title>Endosymbiont genomes yield clues of tubeworm success.</title>
        <authorList>
            <person name="Li Y."/>
            <person name="Liles M.R."/>
            <person name="Halanych K.M."/>
        </authorList>
    </citation>
    <scope>NUCLEOTIDE SEQUENCE [LARGE SCALE GENOMIC DNA]</scope>
    <source>
        <strain evidence="11">A1462</strain>
    </source>
</reference>
<evidence type="ECO:0000256" key="1">
    <source>
        <dbReference type="ARBA" id="ARBA00005322"/>
    </source>
</evidence>
<evidence type="ECO:0000256" key="7">
    <source>
        <dbReference type="ARBA" id="ARBA00024739"/>
    </source>
</evidence>
<organism evidence="11 12">
    <name type="scientific">endosymbiont of Escarpia spicata</name>
    <dbReference type="NCBI Taxonomy" id="2200908"/>
    <lineage>
        <taxon>Bacteria</taxon>
        <taxon>Pseudomonadati</taxon>
        <taxon>Pseudomonadota</taxon>
        <taxon>Gammaproteobacteria</taxon>
        <taxon>sulfur-oxidizing symbionts</taxon>
    </lineage>
</organism>
<evidence type="ECO:0000313" key="11">
    <source>
        <dbReference type="EMBL" id="RDH85093.1"/>
    </source>
</evidence>
<keyword evidence="5" id="KW-0805">Transcription regulation</keyword>
<dbReference type="InterPro" id="IPR031316">
    <property type="entry name" value="FlgM_C"/>
</dbReference>
<accession>A0A370DJR2</accession>